<dbReference type="Pfam" id="PF02310">
    <property type="entry name" value="B12-binding"/>
    <property type="match status" value="1"/>
</dbReference>
<dbReference type="GO" id="GO:0031419">
    <property type="term" value="F:cobalamin binding"/>
    <property type="evidence" value="ECO:0007669"/>
    <property type="project" value="InterPro"/>
</dbReference>
<dbReference type="EMBL" id="JACTAG010000002">
    <property type="protein sequence ID" value="MBD3665039.1"/>
    <property type="molecule type" value="Genomic_DNA"/>
</dbReference>
<dbReference type="Proteomes" id="UP000635142">
    <property type="component" value="Unassembled WGS sequence"/>
</dbReference>
<dbReference type="Gene3D" id="3.40.50.280">
    <property type="entry name" value="Cobalamin-binding domain"/>
    <property type="match status" value="1"/>
</dbReference>
<name>A0A927D755_9RHOB</name>
<accession>A0A927D755</accession>
<sequence>MQRNAEKTATLPARGVDRFALKALSMVSGGGRVTTRPAANTPRPLFAEQLCRSVTSADPADVDEVLAVMRKAGVRDTEISDHYIPAVARQLGADWCDDILDFTRVSIGSARLQGLLRRLDPMWCTPHETVPTLGTALVVVPHGAQHMLGATIFAGQLRRGGANTVLELDTTASQLAACLEKLRPDALMISASPSESLETLQELVQVARETTAEMPIALGGSVLDHQEDICEMIGADHAMRDWTQALTLCRPRAAQ</sequence>
<organism evidence="2 3">
    <name type="scientific">Sulfitobacter aestuariivivens</name>
    <dbReference type="NCBI Taxonomy" id="2766981"/>
    <lineage>
        <taxon>Bacteria</taxon>
        <taxon>Pseudomonadati</taxon>
        <taxon>Pseudomonadota</taxon>
        <taxon>Alphaproteobacteria</taxon>
        <taxon>Rhodobacterales</taxon>
        <taxon>Roseobacteraceae</taxon>
        <taxon>Sulfitobacter</taxon>
    </lineage>
</organism>
<comment type="caution">
    <text evidence="2">The sequence shown here is derived from an EMBL/GenBank/DDBJ whole genome shotgun (WGS) entry which is preliminary data.</text>
</comment>
<dbReference type="GO" id="GO:0046872">
    <property type="term" value="F:metal ion binding"/>
    <property type="evidence" value="ECO:0007669"/>
    <property type="project" value="InterPro"/>
</dbReference>
<dbReference type="RefSeq" id="WP_191076041.1">
    <property type="nucleotide sequence ID" value="NZ_JACTAG010000002.1"/>
</dbReference>
<keyword evidence="3" id="KW-1185">Reference proteome</keyword>
<evidence type="ECO:0000259" key="1">
    <source>
        <dbReference type="PROSITE" id="PS51332"/>
    </source>
</evidence>
<reference evidence="2" key="1">
    <citation type="submission" date="2020-08" db="EMBL/GenBank/DDBJ databases">
        <title>Sulfitobacter aestuariivivens sp. nov., isolated from a tidal flat.</title>
        <authorList>
            <person name="Park S."/>
            <person name="Yoon J.-H."/>
        </authorList>
    </citation>
    <scope>NUCLEOTIDE SEQUENCE</scope>
    <source>
        <strain evidence="2">TSTF-M16</strain>
    </source>
</reference>
<dbReference type="InterPro" id="IPR036724">
    <property type="entry name" value="Cobalamin-bd_sf"/>
</dbReference>
<feature type="domain" description="B12-binding" evidence="1">
    <location>
        <begin position="133"/>
        <end position="255"/>
    </location>
</feature>
<dbReference type="CDD" id="cd02065">
    <property type="entry name" value="B12-binding_like"/>
    <property type="match status" value="1"/>
</dbReference>
<dbReference type="PROSITE" id="PS51332">
    <property type="entry name" value="B12_BINDING"/>
    <property type="match status" value="1"/>
</dbReference>
<dbReference type="AlphaFoldDB" id="A0A927D755"/>
<proteinExistence type="predicted"/>
<dbReference type="SUPFAM" id="SSF52242">
    <property type="entry name" value="Cobalamin (vitamin B12)-binding domain"/>
    <property type="match status" value="1"/>
</dbReference>
<evidence type="ECO:0000313" key="2">
    <source>
        <dbReference type="EMBL" id="MBD3665039.1"/>
    </source>
</evidence>
<gene>
    <name evidence="2" type="ORF">H9Q16_13990</name>
</gene>
<evidence type="ECO:0000313" key="3">
    <source>
        <dbReference type="Proteomes" id="UP000635142"/>
    </source>
</evidence>
<protein>
    <submittedName>
        <fullName evidence="2">Cobalamin B12-binding domain-containing protein</fullName>
    </submittedName>
</protein>
<dbReference type="InterPro" id="IPR006158">
    <property type="entry name" value="Cobalamin-bd"/>
</dbReference>